<organism evidence="2 3">
    <name type="scientific">Leptosphaeria maculans (strain JN3 / isolate v23.1.3 / race Av1-4-5-6-7-8)</name>
    <name type="common">Blackleg fungus</name>
    <name type="synonym">Phoma lingam</name>
    <dbReference type="NCBI Taxonomy" id="985895"/>
    <lineage>
        <taxon>Eukaryota</taxon>
        <taxon>Fungi</taxon>
        <taxon>Dikarya</taxon>
        <taxon>Ascomycota</taxon>
        <taxon>Pezizomycotina</taxon>
        <taxon>Dothideomycetes</taxon>
        <taxon>Pleosporomycetidae</taxon>
        <taxon>Pleosporales</taxon>
        <taxon>Pleosporineae</taxon>
        <taxon>Leptosphaeriaceae</taxon>
        <taxon>Plenodomus</taxon>
        <taxon>Plenodomus lingam/Leptosphaeria maculans species complex</taxon>
    </lineage>
</organism>
<dbReference type="VEuPathDB" id="FungiDB:LEMA_P085410.1"/>
<dbReference type="HOGENOM" id="CLU_744089_0_0_1"/>
<proteinExistence type="predicted"/>
<feature type="region of interest" description="Disordered" evidence="1">
    <location>
        <begin position="143"/>
        <end position="203"/>
    </location>
</feature>
<feature type="compositionally biased region" description="Polar residues" evidence="1">
    <location>
        <begin position="156"/>
        <end position="165"/>
    </location>
</feature>
<dbReference type="InParanoid" id="E5A6Q7"/>
<sequence>MLFLHPCAVLYVFLNEPFLIKRATLAPCPIVIFCAFKVVSLNQNTQQISSSYLIDIVWNHHYIDLAFAQATRISGTMTQPSRCDSHLGLVSVKGFLSRALFEAMCCYPQLRTRLISMQDCMLPILVDHPELFLTVYMTRQNSPMEDDCEGPETKSPDNTSGSPSRRSGRLFEPTPQRAAQRARLLSPYPETPTQTPTLSNDVPIGAVSSKKLIQGLQAVQDKMKDGVVVQSRFGTPVEGEPVRERMSRSAALNRQWEDSSPSQSEEDPAEALKKRVCRAKDRVKDWNDGAGDEPADTEMEDQPPSDHEHEDQRFSDSEARRHSQSDKGKGREIVVGEDARKAEEEKRRRDSAWKSRQGSLADPPGPAGSKDN</sequence>
<feature type="compositionally biased region" description="Polar residues" evidence="1">
    <location>
        <begin position="191"/>
        <end position="200"/>
    </location>
</feature>
<evidence type="ECO:0000313" key="3">
    <source>
        <dbReference type="Proteomes" id="UP000002668"/>
    </source>
</evidence>
<feature type="compositionally biased region" description="Basic and acidic residues" evidence="1">
    <location>
        <begin position="270"/>
        <end position="287"/>
    </location>
</feature>
<feature type="compositionally biased region" description="Acidic residues" evidence="1">
    <location>
        <begin position="290"/>
        <end position="303"/>
    </location>
</feature>
<keyword evidence="3" id="KW-1185">Reference proteome</keyword>
<gene>
    <name evidence="2" type="ORF">LEMA_P085410.1</name>
</gene>
<dbReference type="EMBL" id="FP929135">
    <property type="protein sequence ID" value="CBX99302.1"/>
    <property type="molecule type" value="Genomic_DNA"/>
</dbReference>
<dbReference type="AlphaFoldDB" id="E5A6Q7"/>
<dbReference type="Proteomes" id="UP000002668">
    <property type="component" value="Genome"/>
</dbReference>
<evidence type="ECO:0000313" key="2">
    <source>
        <dbReference type="EMBL" id="CBX99302.1"/>
    </source>
</evidence>
<protein>
    <submittedName>
        <fullName evidence="2">Uncharacterized protein</fullName>
    </submittedName>
</protein>
<feature type="region of interest" description="Disordered" evidence="1">
    <location>
        <begin position="236"/>
        <end position="372"/>
    </location>
</feature>
<feature type="compositionally biased region" description="Basic and acidic residues" evidence="1">
    <location>
        <begin position="304"/>
        <end position="353"/>
    </location>
</feature>
<reference evidence="3" key="1">
    <citation type="journal article" date="2011" name="Nat. Commun.">
        <title>Effector diversification within compartments of the Leptosphaeria maculans genome affected by Repeat-Induced Point mutations.</title>
        <authorList>
            <person name="Rouxel T."/>
            <person name="Grandaubert J."/>
            <person name="Hane J.K."/>
            <person name="Hoede C."/>
            <person name="van de Wouw A.P."/>
            <person name="Couloux A."/>
            <person name="Dominguez V."/>
            <person name="Anthouard V."/>
            <person name="Bally P."/>
            <person name="Bourras S."/>
            <person name="Cozijnsen A.J."/>
            <person name="Ciuffetti L.M."/>
            <person name="Degrave A."/>
            <person name="Dilmaghani A."/>
            <person name="Duret L."/>
            <person name="Fudal I."/>
            <person name="Goodwin S.B."/>
            <person name="Gout L."/>
            <person name="Glaser N."/>
            <person name="Linglin J."/>
            <person name="Kema G.H.J."/>
            <person name="Lapalu N."/>
            <person name="Lawrence C.B."/>
            <person name="May K."/>
            <person name="Meyer M."/>
            <person name="Ollivier B."/>
            <person name="Poulain J."/>
            <person name="Schoch C.L."/>
            <person name="Simon A."/>
            <person name="Spatafora J.W."/>
            <person name="Stachowiak A."/>
            <person name="Turgeon B.G."/>
            <person name="Tyler B.M."/>
            <person name="Vincent D."/>
            <person name="Weissenbach J."/>
            <person name="Amselem J."/>
            <person name="Quesneville H."/>
            <person name="Oliver R.P."/>
            <person name="Wincker P."/>
            <person name="Balesdent M.-H."/>
            <person name="Howlett B.J."/>
        </authorList>
    </citation>
    <scope>NUCLEOTIDE SEQUENCE [LARGE SCALE GENOMIC DNA]</scope>
    <source>
        <strain evidence="3">JN3 / isolate v23.1.3 / race Av1-4-5-6-7-8</strain>
    </source>
</reference>
<evidence type="ECO:0000256" key="1">
    <source>
        <dbReference type="SAM" id="MobiDB-lite"/>
    </source>
</evidence>
<name>E5A6Q7_LEPMJ</name>
<accession>E5A6Q7</accession>
<dbReference type="OrthoDB" id="3796833at2759"/>